<reference evidence="2 3" key="1">
    <citation type="submission" date="2024-09" db="EMBL/GenBank/DDBJ databases">
        <title>Rethinking Asexuality: The Enigmatic Case of Functional Sexual Genes in Lepraria (Stereocaulaceae).</title>
        <authorList>
            <person name="Doellman M."/>
            <person name="Sun Y."/>
            <person name="Barcenas-Pena A."/>
            <person name="Lumbsch H.T."/>
            <person name="Grewe F."/>
        </authorList>
    </citation>
    <scope>NUCLEOTIDE SEQUENCE [LARGE SCALE GENOMIC DNA]</scope>
    <source>
        <strain evidence="2 3">Mercado 3170</strain>
    </source>
</reference>
<gene>
    <name evidence="2" type="ORF">N7G274_007402</name>
</gene>
<evidence type="ECO:0000313" key="3">
    <source>
        <dbReference type="Proteomes" id="UP001590950"/>
    </source>
</evidence>
<dbReference type="Proteomes" id="UP001590950">
    <property type="component" value="Unassembled WGS sequence"/>
</dbReference>
<sequence>MPTLRSAKRDNRRPTSSGNVQHTHRVTKRKSKNANSKNTLDNQGNASAKAMDDGPAAAGGCRPSTAVTPIFHDYRYTKADPICAVYPYLQPLVAKALEDNNVDWFYIAMRGPNRRLTQPTIMVVTTQMDQDWTHARAVIEHLHLGIDRCSLRSLSARYSIDAASGQGLKLKMSVRETDQSELDNLDSDDGCCETDSAYESDLEDDDV</sequence>
<name>A0ABR4A3B1_9LECA</name>
<accession>A0ABR4A3B1</accession>
<organism evidence="2 3">
    <name type="scientific">Stereocaulon virgatum</name>
    <dbReference type="NCBI Taxonomy" id="373712"/>
    <lineage>
        <taxon>Eukaryota</taxon>
        <taxon>Fungi</taxon>
        <taxon>Dikarya</taxon>
        <taxon>Ascomycota</taxon>
        <taxon>Pezizomycotina</taxon>
        <taxon>Lecanoromycetes</taxon>
        <taxon>OSLEUM clade</taxon>
        <taxon>Lecanoromycetidae</taxon>
        <taxon>Lecanorales</taxon>
        <taxon>Lecanorineae</taxon>
        <taxon>Stereocaulaceae</taxon>
        <taxon>Stereocaulon</taxon>
    </lineage>
</organism>
<evidence type="ECO:0000313" key="2">
    <source>
        <dbReference type="EMBL" id="KAL2039999.1"/>
    </source>
</evidence>
<feature type="region of interest" description="Disordered" evidence="1">
    <location>
        <begin position="179"/>
        <end position="207"/>
    </location>
</feature>
<feature type="compositionally biased region" description="Polar residues" evidence="1">
    <location>
        <begin position="33"/>
        <end position="46"/>
    </location>
</feature>
<keyword evidence="3" id="KW-1185">Reference proteome</keyword>
<protein>
    <submittedName>
        <fullName evidence="2">Uncharacterized protein</fullName>
    </submittedName>
</protein>
<proteinExistence type="predicted"/>
<dbReference type="EMBL" id="JBEFKJ010000023">
    <property type="protein sequence ID" value="KAL2039999.1"/>
    <property type="molecule type" value="Genomic_DNA"/>
</dbReference>
<feature type="region of interest" description="Disordered" evidence="1">
    <location>
        <begin position="1"/>
        <end position="59"/>
    </location>
</feature>
<evidence type="ECO:0000256" key="1">
    <source>
        <dbReference type="SAM" id="MobiDB-lite"/>
    </source>
</evidence>
<comment type="caution">
    <text evidence="2">The sequence shown here is derived from an EMBL/GenBank/DDBJ whole genome shotgun (WGS) entry which is preliminary data.</text>
</comment>
<feature type="compositionally biased region" description="Basic residues" evidence="1">
    <location>
        <begin position="22"/>
        <end position="32"/>
    </location>
</feature>